<dbReference type="InterPro" id="IPR039575">
    <property type="entry name" value="P3H"/>
</dbReference>
<dbReference type="Proteomes" id="UP000822688">
    <property type="component" value="Chromosome V"/>
</dbReference>
<dbReference type="InterPro" id="IPR005123">
    <property type="entry name" value="Oxoglu/Fe-dep_dioxygenase_dom"/>
</dbReference>
<dbReference type="GO" id="GO:0046872">
    <property type="term" value="F:metal ion binding"/>
    <property type="evidence" value="ECO:0007669"/>
    <property type="project" value="UniProtKB-KW"/>
</dbReference>
<evidence type="ECO:0000259" key="2">
    <source>
        <dbReference type="PROSITE" id="PS51471"/>
    </source>
</evidence>
<comment type="similarity">
    <text evidence="1">Belongs to the iron/ascorbate-dependent oxidoreductase family.</text>
</comment>
<accession>A0A8T0HWN0</accession>
<comment type="caution">
    <text evidence="3">The sequence shown here is derived from an EMBL/GenBank/DDBJ whole genome shotgun (WGS) entry which is preliminary data.</text>
</comment>
<feature type="domain" description="Fe2OG dioxygenase" evidence="2">
    <location>
        <begin position="69"/>
        <end position="174"/>
    </location>
</feature>
<dbReference type="Pfam" id="PF13640">
    <property type="entry name" value="2OG-FeII_Oxy_3"/>
    <property type="match status" value="1"/>
</dbReference>
<dbReference type="GO" id="GO:0032963">
    <property type="term" value="P:collagen metabolic process"/>
    <property type="evidence" value="ECO:0007669"/>
    <property type="project" value="InterPro"/>
</dbReference>
<dbReference type="PANTHER" id="PTHR14049">
    <property type="entry name" value="LEPRECAN 1"/>
    <property type="match status" value="1"/>
</dbReference>
<keyword evidence="4" id="KW-1185">Reference proteome</keyword>
<keyword evidence="1" id="KW-0479">Metal-binding</keyword>
<dbReference type="AlphaFoldDB" id="A0A8T0HWN0"/>
<proteinExistence type="inferred from homology"/>
<evidence type="ECO:0000256" key="1">
    <source>
        <dbReference type="RuleBase" id="RU003682"/>
    </source>
</evidence>
<dbReference type="PANTHER" id="PTHR14049:SF9">
    <property type="entry name" value="PROCOLLAGEN-PROLINE 3-DIOXYGENASE"/>
    <property type="match status" value="1"/>
</dbReference>
<reference evidence="3" key="1">
    <citation type="submission" date="2020-06" db="EMBL/GenBank/DDBJ databases">
        <title>WGS assembly of Ceratodon purpureus strain R40.</title>
        <authorList>
            <person name="Carey S.B."/>
            <person name="Jenkins J."/>
            <person name="Shu S."/>
            <person name="Lovell J.T."/>
            <person name="Sreedasyam A."/>
            <person name="Maumus F."/>
            <person name="Tiley G.P."/>
            <person name="Fernandez-Pozo N."/>
            <person name="Barry K."/>
            <person name="Chen C."/>
            <person name="Wang M."/>
            <person name="Lipzen A."/>
            <person name="Daum C."/>
            <person name="Saski C.A."/>
            <person name="Payton A.C."/>
            <person name="Mcbreen J.C."/>
            <person name="Conrad R.E."/>
            <person name="Kollar L.M."/>
            <person name="Olsson S."/>
            <person name="Huttunen S."/>
            <person name="Landis J.B."/>
            <person name="Wickett N.J."/>
            <person name="Johnson M.G."/>
            <person name="Rensing S.A."/>
            <person name="Grimwood J."/>
            <person name="Schmutz J."/>
            <person name="Mcdaniel S.F."/>
        </authorList>
    </citation>
    <scope>NUCLEOTIDE SEQUENCE</scope>
    <source>
        <strain evidence="3">R40</strain>
    </source>
</reference>
<protein>
    <recommendedName>
        <fullName evidence="2">Fe2OG dioxygenase domain-containing protein</fullName>
    </recommendedName>
</protein>
<name>A0A8T0HWN0_CERPU</name>
<evidence type="ECO:0000313" key="4">
    <source>
        <dbReference type="Proteomes" id="UP000822688"/>
    </source>
</evidence>
<gene>
    <name evidence="3" type="ORF">KC19_VG331800</name>
</gene>
<dbReference type="InterPro" id="IPR044862">
    <property type="entry name" value="Pro_4_hyd_alph_FE2OG_OXY"/>
</dbReference>
<keyword evidence="1" id="KW-0560">Oxidoreductase</keyword>
<dbReference type="EMBL" id="CM026426">
    <property type="protein sequence ID" value="KAG0575266.1"/>
    <property type="molecule type" value="Genomic_DNA"/>
</dbReference>
<organism evidence="3 4">
    <name type="scientific">Ceratodon purpureus</name>
    <name type="common">Fire moss</name>
    <name type="synonym">Dicranum purpureum</name>
    <dbReference type="NCBI Taxonomy" id="3225"/>
    <lineage>
        <taxon>Eukaryota</taxon>
        <taxon>Viridiplantae</taxon>
        <taxon>Streptophyta</taxon>
        <taxon>Embryophyta</taxon>
        <taxon>Bryophyta</taxon>
        <taxon>Bryophytina</taxon>
        <taxon>Bryopsida</taxon>
        <taxon>Dicranidae</taxon>
        <taxon>Pseudoditrichales</taxon>
        <taxon>Ditrichaceae</taxon>
        <taxon>Ceratodon</taxon>
    </lineage>
</organism>
<dbReference type="GO" id="GO:0016491">
    <property type="term" value="F:oxidoreductase activity"/>
    <property type="evidence" value="ECO:0007669"/>
    <property type="project" value="UniProtKB-KW"/>
</dbReference>
<dbReference type="Gene3D" id="2.60.120.620">
    <property type="entry name" value="q2cbj1_9rhob like domain"/>
    <property type="match status" value="1"/>
</dbReference>
<sequence length="412" mass="47540">MERNRLLLPGFISPELCEELVFVHKSCGVVGYRPHVFSTTLSHLVATNSAALIMPFIALRVRVKEAVEEFFYCEFELFVEFTGLIRWLQLDDRCWHSDDNRDYLRQRHFSAVCYLNTYEQDFHGGLLHFQDGQQATVVPALGTVLIYSGDATNIHSVDEVVDGERVTMALWFTRDQAHDEDKKLIDQLMNAMPLLRKEKDDSSDSLMNDLCGENYGIAPQPSQEKEELEGNADKDFTMTPMQFQSAPGDAILRDYFVPAPASTNMYWVTKSETVSSAPRNVGCETAYETITPNSNQEYDVRVKRLATLGFHCDYEPDSMLEKPLKLKYHHQCIAYEFANILHALQVVQFHEWRTCNSSSMCNKNQHEVMDIERTMVKPWEEYMRALSKDLFQMLPAWQNTGSIFSRQEEEMT</sequence>
<evidence type="ECO:0000313" key="3">
    <source>
        <dbReference type="EMBL" id="KAG0575266.1"/>
    </source>
</evidence>
<dbReference type="PROSITE" id="PS51471">
    <property type="entry name" value="FE2OG_OXY"/>
    <property type="match status" value="1"/>
</dbReference>
<keyword evidence="1" id="KW-0408">Iron</keyword>